<keyword evidence="2" id="KW-1185">Reference proteome</keyword>
<name>A0EFG6_PARTE</name>
<organism evidence="1 2">
    <name type="scientific">Paramecium tetraurelia</name>
    <dbReference type="NCBI Taxonomy" id="5888"/>
    <lineage>
        <taxon>Eukaryota</taxon>
        <taxon>Sar</taxon>
        <taxon>Alveolata</taxon>
        <taxon>Ciliophora</taxon>
        <taxon>Intramacronucleata</taxon>
        <taxon>Oligohymenophorea</taxon>
        <taxon>Peniculida</taxon>
        <taxon>Parameciidae</taxon>
        <taxon>Paramecium</taxon>
    </lineage>
</organism>
<gene>
    <name evidence="1" type="ORF">GSPATT00026380001</name>
</gene>
<proteinExistence type="predicted"/>
<dbReference type="RefSeq" id="XP_001461430.1">
    <property type="nucleotide sequence ID" value="XM_001461393.1"/>
</dbReference>
<dbReference type="KEGG" id="ptm:GSPATT00026380001"/>
<reference evidence="1 2" key="1">
    <citation type="journal article" date="2006" name="Nature">
        <title>Global trends of whole-genome duplications revealed by the ciliate Paramecium tetraurelia.</title>
        <authorList>
            <consortium name="Genoscope"/>
            <person name="Aury J.-M."/>
            <person name="Jaillon O."/>
            <person name="Duret L."/>
            <person name="Noel B."/>
            <person name="Jubin C."/>
            <person name="Porcel B.M."/>
            <person name="Segurens B."/>
            <person name="Daubin V."/>
            <person name="Anthouard V."/>
            <person name="Aiach N."/>
            <person name="Arnaiz O."/>
            <person name="Billaut A."/>
            <person name="Beisson J."/>
            <person name="Blanc I."/>
            <person name="Bouhouche K."/>
            <person name="Camara F."/>
            <person name="Duharcourt S."/>
            <person name="Guigo R."/>
            <person name="Gogendeau D."/>
            <person name="Katinka M."/>
            <person name="Keller A.-M."/>
            <person name="Kissmehl R."/>
            <person name="Klotz C."/>
            <person name="Koll F."/>
            <person name="Le Moue A."/>
            <person name="Lepere C."/>
            <person name="Malinsky S."/>
            <person name="Nowacki M."/>
            <person name="Nowak J.K."/>
            <person name="Plattner H."/>
            <person name="Poulain J."/>
            <person name="Ruiz F."/>
            <person name="Serrano V."/>
            <person name="Zagulski M."/>
            <person name="Dessen P."/>
            <person name="Betermier M."/>
            <person name="Weissenbach J."/>
            <person name="Scarpelli C."/>
            <person name="Schachter V."/>
            <person name="Sperling L."/>
            <person name="Meyer E."/>
            <person name="Cohen J."/>
            <person name="Wincker P."/>
        </authorList>
    </citation>
    <scope>NUCLEOTIDE SEQUENCE [LARGE SCALE GENOMIC DNA]</scope>
    <source>
        <strain evidence="1 2">Stock d4-2</strain>
    </source>
</reference>
<dbReference type="InParanoid" id="A0EFG6"/>
<dbReference type="Proteomes" id="UP000000600">
    <property type="component" value="Unassembled WGS sequence"/>
</dbReference>
<protein>
    <submittedName>
        <fullName evidence="1">Uncharacterized protein</fullName>
    </submittedName>
</protein>
<evidence type="ECO:0000313" key="2">
    <source>
        <dbReference type="Proteomes" id="UP000000600"/>
    </source>
</evidence>
<dbReference type="HOGENOM" id="CLU_1859162_0_0_1"/>
<dbReference type="GeneID" id="5047215"/>
<evidence type="ECO:0000313" key="1">
    <source>
        <dbReference type="EMBL" id="CAK94057.1"/>
    </source>
</evidence>
<sequence length="138" mass="16207">MSTMSRMLIDYTVSPEEVQAKLKNNMLRRFKEIHREHEKEVFKLKQAMKINIQKYELFKEALKNQNTTGNQKYKRDYQLNDYLSIGVNQASYVLDKASTLHQTLQGQEYRVASISNKAADYLSIIFVDEQGNLKELTH</sequence>
<dbReference type="EMBL" id="CT868675">
    <property type="protein sequence ID" value="CAK94057.1"/>
    <property type="molecule type" value="Genomic_DNA"/>
</dbReference>
<accession>A0EFG6</accession>
<dbReference type="AlphaFoldDB" id="A0EFG6"/>